<dbReference type="RefSeq" id="WP_197007258.1">
    <property type="nucleotide sequence ID" value="NZ_BONS01000019.1"/>
</dbReference>
<evidence type="ECO:0000256" key="1">
    <source>
        <dbReference type="ARBA" id="ARBA00000098"/>
    </source>
</evidence>
<accession>A0A8J7GMV9</accession>
<evidence type="ECO:0000256" key="11">
    <source>
        <dbReference type="ARBA" id="ARBA00029811"/>
    </source>
</evidence>
<protein>
    <recommendedName>
        <fullName evidence="5">Aminopeptidase N</fullName>
        <ecNumber evidence="4">3.4.11.2</ecNumber>
    </recommendedName>
    <alternativeName>
        <fullName evidence="11">Alanine aminopeptidase</fullName>
    </alternativeName>
    <alternativeName>
        <fullName evidence="12">Lysyl aminopeptidase</fullName>
    </alternativeName>
</protein>
<dbReference type="Pfam" id="PF17900">
    <property type="entry name" value="Peptidase_M1_N"/>
    <property type="match status" value="1"/>
</dbReference>
<dbReference type="InterPro" id="IPR027268">
    <property type="entry name" value="Peptidase_M4/M1_CTD_sf"/>
</dbReference>
<evidence type="ECO:0000256" key="4">
    <source>
        <dbReference type="ARBA" id="ARBA00012564"/>
    </source>
</evidence>
<feature type="signal peptide" evidence="13">
    <location>
        <begin position="1"/>
        <end position="21"/>
    </location>
</feature>
<keyword evidence="8" id="KW-0378">Hydrolase</keyword>
<reference evidence="16" key="1">
    <citation type="submission" date="2020-11" db="EMBL/GenBank/DDBJ databases">
        <title>Sequencing the genomes of 1000 actinobacteria strains.</title>
        <authorList>
            <person name="Klenk H.-P."/>
        </authorList>
    </citation>
    <scope>NUCLEOTIDE SEQUENCE</scope>
    <source>
        <strain evidence="16">DSM 45356</strain>
    </source>
</reference>
<dbReference type="PRINTS" id="PR00756">
    <property type="entry name" value="ALADIPTASE"/>
</dbReference>
<keyword evidence="9" id="KW-0862">Zinc</keyword>
<evidence type="ECO:0000313" key="17">
    <source>
        <dbReference type="Proteomes" id="UP000622552"/>
    </source>
</evidence>
<evidence type="ECO:0000256" key="2">
    <source>
        <dbReference type="ARBA" id="ARBA00001947"/>
    </source>
</evidence>
<sequence length="465" mass="49924">MRRPSIAVAVCSALLATGCTAVTATPQRVVPTAAVPDSAGLSTPVADPIYPRRGNAGIDVLRYRLDLTWDTRTFSGTATLTVRATRALDSLVLDLSSTYALDAVTLDGAPVTGALADDKLTVPHPLAADGRATLVVRYRGTPTSTPMPSHRTDAVGLGLNIGTDGSLWTMQEPYGAFTWYPANDIPSDKALYDIAVTVPAGWAGIASGTPGPVQGSTYRYTTSDPVASYLTTLAVGRYQKTTGTGPGGLPLTYWTRAGDAERLPFLQRSPALITWLEQRLGPYPFPTAGVVLVESPSGMETQQMVTLGGRVQPAKLEGVLLHEYAHHWFGDTVTPATWKDVWLNEGWATYLQRVWEAERDHTDLAGWERAARAADGGLRTAAGPPGDPKPGSFAEGNVYTCAALMLHEIRKLVGDAEFWALARDWPGQHRGSTQDRASFTAFVNQHTGRDLTALIDRWLDSPTTP</sequence>
<evidence type="ECO:0000256" key="10">
    <source>
        <dbReference type="ARBA" id="ARBA00023049"/>
    </source>
</evidence>
<dbReference type="InterPro" id="IPR050344">
    <property type="entry name" value="Peptidase_M1_aminopeptidases"/>
</dbReference>
<comment type="caution">
    <text evidence="16">The sequence shown here is derived from an EMBL/GenBank/DDBJ whole genome shotgun (WGS) entry which is preliminary data.</text>
</comment>
<evidence type="ECO:0000256" key="8">
    <source>
        <dbReference type="ARBA" id="ARBA00022801"/>
    </source>
</evidence>
<dbReference type="AlphaFoldDB" id="A0A8J7GMV9"/>
<evidence type="ECO:0000256" key="3">
    <source>
        <dbReference type="ARBA" id="ARBA00010136"/>
    </source>
</evidence>
<keyword evidence="10" id="KW-0482">Metalloprotease</keyword>
<dbReference type="GO" id="GO:0016285">
    <property type="term" value="F:alanyl aminopeptidase activity"/>
    <property type="evidence" value="ECO:0007669"/>
    <property type="project" value="UniProtKB-EC"/>
</dbReference>
<dbReference type="GO" id="GO:0008237">
    <property type="term" value="F:metallopeptidase activity"/>
    <property type="evidence" value="ECO:0007669"/>
    <property type="project" value="UniProtKB-KW"/>
</dbReference>
<evidence type="ECO:0000313" key="16">
    <source>
        <dbReference type="EMBL" id="MBG6140740.1"/>
    </source>
</evidence>
<comment type="catalytic activity">
    <reaction evidence="1">
        <text>Release of an N-terminal amino acid, Xaa-|-Yaa- from a peptide, amide or arylamide. Xaa is preferably Ala, but may be most amino acids including Pro (slow action). When a terminal hydrophobic residue is followed by a prolyl residue, the two may be released as an intact Xaa-Pro dipeptide.</text>
        <dbReference type="EC" id="3.4.11.2"/>
    </reaction>
</comment>
<evidence type="ECO:0000256" key="12">
    <source>
        <dbReference type="ARBA" id="ARBA00031533"/>
    </source>
</evidence>
<gene>
    <name evidence="16" type="ORF">IW245_006934</name>
</gene>
<dbReference type="Pfam" id="PF01433">
    <property type="entry name" value="Peptidase_M1"/>
    <property type="match status" value="1"/>
</dbReference>
<dbReference type="Gene3D" id="1.10.390.10">
    <property type="entry name" value="Neutral Protease Domain 2"/>
    <property type="match status" value="1"/>
</dbReference>
<keyword evidence="17" id="KW-1185">Reference proteome</keyword>
<keyword evidence="6" id="KW-0645">Protease</keyword>
<feature type="domain" description="Peptidase M1 membrane alanine aminopeptidase" evidence="14">
    <location>
        <begin position="314"/>
        <end position="458"/>
    </location>
</feature>
<organism evidence="16 17">
    <name type="scientific">Longispora fulva</name>
    <dbReference type="NCBI Taxonomy" id="619741"/>
    <lineage>
        <taxon>Bacteria</taxon>
        <taxon>Bacillati</taxon>
        <taxon>Actinomycetota</taxon>
        <taxon>Actinomycetes</taxon>
        <taxon>Micromonosporales</taxon>
        <taxon>Micromonosporaceae</taxon>
        <taxon>Longispora</taxon>
    </lineage>
</organism>
<dbReference type="GO" id="GO:0006508">
    <property type="term" value="P:proteolysis"/>
    <property type="evidence" value="ECO:0007669"/>
    <property type="project" value="UniProtKB-KW"/>
</dbReference>
<name>A0A8J7GMV9_9ACTN</name>
<feature type="domain" description="Aminopeptidase N-like N-terminal" evidence="15">
    <location>
        <begin position="62"/>
        <end position="208"/>
    </location>
</feature>
<dbReference type="PANTHER" id="PTHR11533">
    <property type="entry name" value="PROTEASE M1 ZINC METALLOPROTEASE"/>
    <property type="match status" value="1"/>
</dbReference>
<dbReference type="GO" id="GO:0008270">
    <property type="term" value="F:zinc ion binding"/>
    <property type="evidence" value="ECO:0007669"/>
    <property type="project" value="InterPro"/>
</dbReference>
<dbReference type="EC" id="3.4.11.2" evidence="4"/>
<keyword evidence="13" id="KW-0732">Signal</keyword>
<comment type="similarity">
    <text evidence="3">Belongs to the peptidase M1 family.</text>
</comment>
<dbReference type="SUPFAM" id="SSF55486">
    <property type="entry name" value="Metalloproteases ('zincins'), catalytic domain"/>
    <property type="match status" value="1"/>
</dbReference>
<feature type="chain" id="PRO_5038842490" description="Aminopeptidase N" evidence="13">
    <location>
        <begin position="22"/>
        <end position="465"/>
    </location>
</feature>
<dbReference type="CDD" id="cd09603">
    <property type="entry name" value="M1_APN_like"/>
    <property type="match status" value="1"/>
</dbReference>
<evidence type="ECO:0000256" key="13">
    <source>
        <dbReference type="SAM" id="SignalP"/>
    </source>
</evidence>
<proteinExistence type="inferred from homology"/>
<evidence type="ECO:0000259" key="15">
    <source>
        <dbReference type="Pfam" id="PF17900"/>
    </source>
</evidence>
<dbReference type="Proteomes" id="UP000622552">
    <property type="component" value="Unassembled WGS sequence"/>
</dbReference>
<keyword evidence="16" id="KW-0031">Aminopeptidase</keyword>
<dbReference type="InterPro" id="IPR042097">
    <property type="entry name" value="Aminopeptidase_N-like_N_sf"/>
</dbReference>
<comment type="cofactor">
    <cofactor evidence="2">
        <name>Zn(2+)</name>
        <dbReference type="ChEBI" id="CHEBI:29105"/>
    </cofactor>
</comment>
<dbReference type="InterPro" id="IPR014782">
    <property type="entry name" value="Peptidase_M1_dom"/>
</dbReference>
<dbReference type="PROSITE" id="PS51257">
    <property type="entry name" value="PROKAR_LIPOPROTEIN"/>
    <property type="match status" value="1"/>
</dbReference>
<evidence type="ECO:0000259" key="14">
    <source>
        <dbReference type="Pfam" id="PF01433"/>
    </source>
</evidence>
<dbReference type="EMBL" id="JADOUF010000001">
    <property type="protein sequence ID" value="MBG6140740.1"/>
    <property type="molecule type" value="Genomic_DNA"/>
</dbReference>
<keyword evidence="7" id="KW-0479">Metal-binding</keyword>
<dbReference type="InterPro" id="IPR001930">
    <property type="entry name" value="Peptidase_M1"/>
</dbReference>
<dbReference type="SUPFAM" id="SSF63737">
    <property type="entry name" value="Leukotriene A4 hydrolase N-terminal domain"/>
    <property type="match status" value="1"/>
</dbReference>
<evidence type="ECO:0000256" key="5">
    <source>
        <dbReference type="ARBA" id="ARBA00015611"/>
    </source>
</evidence>
<evidence type="ECO:0000256" key="6">
    <source>
        <dbReference type="ARBA" id="ARBA00022670"/>
    </source>
</evidence>
<dbReference type="Gene3D" id="2.60.40.1730">
    <property type="entry name" value="tricorn interacting facor f3 domain"/>
    <property type="match status" value="1"/>
</dbReference>
<dbReference type="InterPro" id="IPR045357">
    <property type="entry name" value="Aminopeptidase_N-like_N"/>
</dbReference>
<evidence type="ECO:0000256" key="7">
    <source>
        <dbReference type="ARBA" id="ARBA00022723"/>
    </source>
</evidence>
<evidence type="ECO:0000256" key="9">
    <source>
        <dbReference type="ARBA" id="ARBA00022833"/>
    </source>
</evidence>